<dbReference type="InterPro" id="IPR036396">
    <property type="entry name" value="Cyt_P450_sf"/>
</dbReference>
<evidence type="ECO:0000256" key="4">
    <source>
        <dbReference type="ARBA" id="ARBA00023002"/>
    </source>
</evidence>
<dbReference type="GO" id="GO:0008395">
    <property type="term" value="F:steroid hydroxylase activity"/>
    <property type="evidence" value="ECO:0007669"/>
    <property type="project" value="TreeGrafter"/>
</dbReference>
<keyword evidence="9" id="KW-0812">Transmembrane</keyword>
<evidence type="ECO:0000256" key="7">
    <source>
        <dbReference type="PIRSR" id="PIRSR602401-1"/>
    </source>
</evidence>
<evidence type="ECO:0000256" key="2">
    <source>
        <dbReference type="ARBA" id="ARBA00010617"/>
    </source>
</evidence>
<dbReference type="FunFam" id="1.10.630.10:FF:000036">
    <property type="entry name" value="CYtochrome P450 family"/>
    <property type="match status" value="1"/>
</dbReference>
<dbReference type="GO" id="GO:0020037">
    <property type="term" value="F:heme binding"/>
    <property type="evidence" value="ECO:0007669"/>
    <property type="project" value="InterPro"/>
</dbReference>
<dbReference type="SUPFAM" id="SSF48264">
    <property type="entry name" value="Cytochrome P450"/>
    <property type="match status" value="1"/>
</dbReference>
<dbReference type="EnsemblMetazoa" id="XM_038204422.1">
    <property type="protein sequence ID" value="XP_038060350.1"/>
    <property type="gene ID" value="LOC119731286"/>
</dbReference>
<evidence type="ECO:0000256" key="3">
    <source>
        <dbReference type="ARBA" id="ARBA00022723"/>
    </source>
</evidence>
<keyword evidence="6 8" id="KW-0503">Monooxygenase</keyword>
<evidence type="ECO:0000256" key="1">
    <source>
        <dbReference type="ARBA" id="ARBA00001971"/>
    </source>
</evidence>
<protein>
    <recommendedName>
        <fullName evidence="12">Cytochrome P450</fullName>
    </recommendedName>
</protein>
<evidence type="ECO:0000256" key="6">
    <source>
        <dbReference type="ARBA" id="ARBA00023033"/>
    </source>
</evidence>
<dbReference type="GO" id="GO:0006082">
    <property type="term" value="P:organic acid metabolic process"/>
    <property type="evidence" value="ECO:0007669"/>
    <property type="project" value="TreeGrafter"/>
</dbReference>
<evidence type="ECO:0000256" key="5">
    <source>
        <dbReference type="ARBA" id="ARBA00023004"/>
    </source>
</evidence>
<comment type="similarity">
    <text evidence="2 8">Belongs to the cytochrome P450 family.</text>
</comment>
<evidence type="ECO:0000313" key="10">
    <source>
        <dbReference type="EnsemblMetazoa" id="XP_038060350.1"/>
    </source>
</evidence>
<dbReference type="PRINTS" id="PR00385">
    <property type="entry name" value="P450"/>
</dbReference>
<keyword evidence="3 7" id="KW-0479">Metal-binding</keyword>
<keyword evidence="11" id="KW-1185">Reference proteome</keyword>
<dbReference type="Gene3D" id="1.10.630.10">
    <property type="entry name" value="Cytochrome P450"/>
    <property type="match status" value="1"/>
</dbReference>
<keyword evidence="9" id="KW-0472">Membrane</keyword>
<sequence>MAGQNSAVFSSLTGALDLKSAGVFLLIFLVVLWLLRGRQKNLPPGPWRWPLLGNIPALARSKKLIHELFMDWGRQYGGVMSVGMSPFRSPIIVISDIDAAKELLLSKGERLLDRAPVPSASTLTGTKGSFLFADGESAKEQRHFGLGAFRKLGVGKKSLEHKINEEARYLVERIEAKEHRSFDPNLIIHNAVSNIICTVCFGYRFDYDDPNFKKLVRSLQYILHTTGFGSLANMFPLLILTPLYSKVHGCLRYIRERINGIVQEHRDSYDPNDFRDFIDLYIGEIKERERSGASASTKDATFAFQHIWHSVFDMFGAGTDTTSNTILWLVAAVLNHPEVQEKIQREISEVVGGDWQPSCEDRPSMPYTNAVLNEIQRFRPVAASALPYKATQEIQLRGYTIPKGNDVFFALWTMMNDPRVWDRPEEFNPDRFLSKDGTKLIQHEGFIPFSIGRRSCLGEGLARMEMFLFVTNLFQRFTFKLPLGAPKPSMRGVPSFTYVPEPFDVCAVKR</sequence>
<dbReference type="OMA" id="IVYVNGW"/>
<reference evidence="10" key="1">
    <citation type="submission" date="2022-11" db="UniProtKB">
        <authorList>
            <consortium name="EnsemblMetazoa"/>
        </authorList>
    </citation>
    <scope>IDENTIFICATION</scope>
</reference>
<dbReference type="InterPro" id="IPR050182">
    <property type="entry name" value="Cytochrome_P450_fam2"/>
</dbReference>
<evidence type="ECO:0000256" key="9">
    <source>
        <dbReference type="SAM" id="Phobius"/>
    </source>
</evidence>
<proteinExistence type="inferred from homology"/>
<dbReference type="PANTHER" id="PTHR24300:SF397">
    <property type="entry name" value="CYTOCHROME P450 2U1"/>
    <property type="match status" value="1"/>
</dbReference>
<dbReference type="Pfam" id="PF00067">
    <property type="entry name" value="p450"/>
    <property type="match status" value="1"/>
</dbReference>
<dbReference type="InterPro" id="IPR001128">
    <property type="entry name" value="Cyt_P450"/>
</dbReference>
<dbReference type="GO" id="GO:0006805">
    <property type="term" value="P:xenobiotic metabolic process"/>
    <property type="evidence" value="ECO:0007669"/>
    <property type="project" value="TreeGrafter"/>
</dbReference>
<dbReference type="GO" id="GO:0005737">
    <property type="term" value="C:cytoplasm"/>
    <property type="evidence" value="ECO:0007669"/>
    <property type="project" value="TreeGrafter"/>
</dbReference>
<keyword evidence="9" id="KW-1133">Transmembrane helix</keyword>
<evidence type="ECO:0008006" key="12">
    <source>
        <dbReference type="Google" id="ProtNLM"/>
    </source>
</evidence>
<evidence type="ECO:0000313" key="11">
    <source>
        <dbReference type="Proteomes" id="UP000887568"/>
    </source>
</evidence>
<dbReference type="OrthoDB" id="2789670at2759"/>
<dbReference type="RefSeq" id="XP_038060350.1">
    <property type="nucleotide sequence ID" value="XM_038204422.1"/>
</dbReference>
<dbReference type="Proteomes" id="UP000887568">
    <property type="component" value="Unplaced"/>
</dbReference>
<dbReference type="InterPro" id="IPR002401">
    <property type="entry name" value="Cyt_P450_E_grp-I"/>
</dbReference>
<name>A0A914A931_PATMI</name>
<dbReference type="GO" id="GO:0005506">
    <property type="term" value="F:iron ion binding"/>
    <property type="evidence" value="ECO:0007669"/>
    <property type="project" value="InterPro"/>
</dbReference>
<keyword evidence="7 8" id="KW-0349">Heme</keyword>
<dbReference type="PRINTS" id="PR00463">
    <property type="entry name" value="EP450I"/>
</dbReference>
<dbReference type="InterPro" id="IPR017972">
    <property type="entry name" value="Cyt_P450_CS"/>
</dbReference>
<feature type="transmembrane region" description="Helical" evidence="9">
    <location>
        <begin position="18"/>
        <end position="35"/>
    </location>
</feature>
<evidence type="ECO:0000256" key="8">
    <source>
        <dbReference type="RuleBase" id="RU000461"/>
    </source>
</evidence>
<dbReference type="GO" id="GO:0016712">
    <property type="term" value="F:oxidoreductase activity, acting on paired donors, with incorporation or reduction of molecular oxygen, reduced flavin or flavoprotein as one donor, and incorporation of one atom of oxygen"/>
    <property type="evidence" value="ECO:0007669"/>
    <property type="project" value="TreeGrafter"/>
</dbReference>
<feature type="binding site" description="axial binding residue" evidence="7">
    <location>
        <position position="456"/>
    </location>
    <ligand>
        <name>heme</name>
        <dbReference type="ChEBI" id="CHEBI:30413"/>
    </ligand>
    <ligandPart>
        <name>Fe</name>
        <dbReference type="ChEBI" id="CHEBI:18248"/>
    </ligandPart>
</feature>
<accession>A0A914A931</accession>
<dbReference type="AlphaFoldDB" id="A0A914A931"/>
<organism evidence="10 11">
    <name type="scientific">Patiria miniata</name>
    <name type="common">Bat star</name>
    <name type="synonym">Asterina miniata</name>
    <dbReference type="NCBI Taxonomy" id="46514"/>
    <lineage>
        <taxon>Eukaryota</taxon>
        <taxon>Metazoa</taxon>
        <taxon>Echinodermata</taxon>
        <taxon>Eleutherozoa</taxon>
        <taxon>Asterozoa</taxon>
        <taxon>Asteroidea</taxon>
        <taxon>Valvatacea</taxon>
        <taxon>Valvatida</taxon>
        <taxon>Asterinidae</taxon>
        <taxon>Patiria</taxon>
    </lineage>
</organism>
<comment type="cofactor">
    <cofactor evidence="1 7">
        <name>heme</name>
        <dbReference type="ChEBI" id="CHEBI:30413"/>
    </cofactor>
</comment>
<keyword evidence="5 7" id="KW-0408">Iron</keyword>
<dbReference type="PANTHER" id="PTHR24300">
    <property type="entry name" value="CYTOCHROME P450 508A4-RELATED"/>
    <property type="match status" value="1"/>
</dbReference>
<keyword evidence="4 8" id="KW-0560">Oxidoreductase</keyword>
<dbReference type="GeneID" id="119731286"/>
<dbReference type="PROSITE" id="PS00086">
    <property type="entry name" value="CYTOCHROME_P450"/>
    <property type="match status" value="1"/>
</dbReference>